<dbReference type="InterPro" id="IPR001841">
    <property type="entry name" value="Znf_RING"/>
</dbReference>
<comment type="catalytic activity">
    <reaction evidence="1">
        <text>S-ubiquitinyl-[E2 ubiquitin-conjugating enzyme]-L-cysteine + [acceptor protein]-L-lysine = [E2 ubiquitin-conjugating enzyme]-L-cysteine + N(6)-ubiquitinyl-[acceptor protein]-L-lysine.</text>
        <dbReference type="EC" id="2.3.2.27"/>
    </reaction>
</comment>
<keyword evidence="11" id="KW-0472">Membrane</keyword>
<evidence type="ECO:0000256" key="8">
    <source>
        <dbReference type="ARBA" id="ARBA00022707"/>
    </source>
</evidence>
<protein>
    <recommendedName>
        <fullName evidence="6">RING-type E3 ubiquitin transferase</fullName>
        <ecNumber evidence="6">2.3.2.27</ecNumber>
    </recommendedName>
</protein>
<dbReference type="Proteomes" id="UP000321518">
    <property type="component" value="Unassembled WGS sequence"/>
</dbReference>
<dbReference type="PANTHER" id="PTHR46661:SF4">
    <property type="entry name" value="RING-TYPE DOMAIN-CONTAINING PROTEIN"/>
    <property type="match status" value="1"/>
</dbReference>
<keyword evidence="13" id="KW-0449">Lipoprotein</keyword>
<keyword evidence="9" id="KW-0967">Endosome</keyword>
<comment type="pathway">
    <text evidence="5">Protein modification; protein ubiquitination.</text>
</comment>
<gene>
    <name evidence="17" type="ORF">Rt10032_c10g4251</name>
</gene>
<keyword evidence="10" id="KW-0833">Ubl conjugation pathway</keyword>
<evidence type="ECO:0000313" key="17">
    <source>
        <dbReference type="EMBL" id="GEM10234.1"/>
    </source>
</evidence>
<dbReference type="PANTHER" id="PTHR46661">
    <property type="entry name" value="E3 UBIQUITIN-PROTEIN LIGASE ZNRF1-LIKE PROTEIN"/>
    <property type="match status" value="1"/>
</dbReference>
<reference evidence="17 18" key="1">
    <citation type="submission" date="2019-07" db="EMBL/GenBank/DDBJ databases">
        <title>Rhodotorula toruloides NBRC10032 genome sequencing.</title>
        <authorList>
            <person name="Shida Y."/>
            <person name="Takaku H."/>
            <person name="Ogasawara W."/>
            <person name="Mori K."/>
        </authorList>
    </citation>
    <scope>NUCLEOTIDE SEQUENCE [LARGE SCALE GENOMIC DNA]</scope>
    <source>
        <strain evidence="17 18">NBRC10032</strain>
    </source>
</reference>
<keyword evidence="14" id="KW-0863">Zinc-finger</keyword>
<feature type="domain" description="RING-type" evidence="16">
    <location>
        <begin position="410"/>
        <end position="452"/>
    </location>
</feature>
<evidence type="ECO:0000256" key="5">
    <source>
        <dbReference type="ARBA" id="ARBA00004906"/>
    </source>
</evidence>
<dbReference type="GO" id="GO:0016020">
    <property type="term" value="C:membrane"/>
    <property type="evidence" value="ECO:0007669"/>
    <property type="project" value="UniProtKB-SubCell"/>
</dbReference>
<dbReference type="InterPro" id="IPR013083">
    <property type="entry name" value="Znf_RING/FYVE/PHD"/>
</dbReference>
<keyword evidence="14" id="KW-0862">Zinc</keyword>
<dbReference type="OrthoDB" id="10057496at2759"/>
<feature type="compositionally biased region" description="Pro residues" evidence="15">
    <location>
        <begin position="269"/>
        <end position="279"/>
    </location>
</feature>
<keyword evidence="14" id="KW-0479">Metal-binding</keyword>
<evidence type="ECO:0000256" key="12">
    <source>
        <dbReference type="ARBA" id="ARBA00023228"/>
    </source>
</evidence>
<evidence type="ECO:0000256" key="3">
    <source>
        <dbReference type="ARBA" id="ARBA00004177"/>
    </source>
</evidence>
<dbReference type="Gene3D" id="3.30.40.10">
    <property type="entry name" value="Zinc/RING finger domain, C3HC4 (zinc finger)"/>
    <property type="match status" value="1"/>
</dbReference>
<dbReference type="EC" id="2.3.2.27" evidence="6"/>
<dbReference type="GO" id="GO:0008270">
    <property type="term" value="F:zinc ion binding"/>
    <property type="evidence" value="ECO:0007669"/>
    <property type="project" value="UniProtKB-KW"/>
</dbReference>
<evidence type="ECO:0000256" key="9">
    <source>
        <dbReference type="ARBA" id="ARBA00022753"/>
    </source>
</evidence>
<dbReference type="PROSITE" id="PS50089">
    <property type="entry name" value="ZF_RING_2"/>
    <property type="match status" value="1"/>
</dbReference>
<keyword evidence="7" id="KW-0808">Transferase</keyword>
<evidence type="ECO:0000256" key="2">
    <source>
        <dbReference type="ARBA" id="ARBA00004170"/>
    </source>
</evidence>
<name>A0A511KL91_RHOTO</name>
<dbReference type="AlphaFoldDB" id="A0A511KL91"/>
<feature type="compositionally biased region" description="Low complexity" evidence="15">
    <location>
        <begin position="238"/>
        <end position="253"/>
    </location>
</feature>
<comment type="subcellular location">
    <subcellularLocation>
        <location evidence="3">Endosome</location>
    </subcellularLocation>
    <subcellularLocation>
        <location evidence="4">Lysosome</location>
    </subcellularLocation>
    <subcellularLocation>
        <location evidence="2">Membrane</location>
        <topology evidence="2">Peripheral membrane protein</topology>
    </subcellularLocation>
</comment>
<dbReference type="EMBL" id="BJWK01000010">
    <property type="protein sequence ID" value="GEM10234.1"/>
    <property type="molecule type" value="Genomic_DNA"/>
</dbReference>
<proteinExistence type="predicted"/>
<evidence type="ECO:0000256" key="11">
    <source>
        <dbReference type="ARBA" id="ARBA00023136"/>
    </source>
</evidence>
<evidence type="ECO:0000256" key="6">
    <source>
        <dbReference type="ARBA" id="ARBA00012483"/>
    </source>
</evidence>
<dbReference type="GO" id="GO:0043161">
    <property type="term" value="P:proteasome-mediated ubiquitin-dependent protein catabolic process"/>
    <property type="evidence" value="ECO:0007669"/>
    <property type="project" value="TreeGrafter"/>
</dbReference>
<feature type="region of interest" description="Disordered" evidence="15">
    <location>
        <begin position="133"/>
        <end position="158"/>
    </location>
</feature>
<evidence type="ECO:0000256" key="13">
    <source>
        <dbReference type="ARBA" id="ARBA00023288"/>
    </source>
</evidence>
<feature type="region of interest" description="Disordered" evidence="15">
    <location>
        <begin position="166"/>
        <end position="185"/>
    </location>
</feature>
<dbReference type="InterPro" id="IPR051878">
    <property type="entry name" value="ZNRF_ubiq-protein_ligase"/>
</dbReference>
<evidence type="ECO:0000256" key="14">
    <source>
        <dbReference type="PROSITE-ProRule" id="PRU00175"/>
    </source>
</evidence>
<evidence type="ECO:0000256" key="4">
    <source>
        <dbReference type="ARBA" id="ARBA00004371"/>
    </source>
</evidence>
<evidence type="ECO:0000256" key="1">
    <source>
        <dbReference type="ARBA" id="ARBA00000900"/>
    </source>
</evidence>
<keyword evidence="12" id="KW-0458">Lysosome</keyword>
<evidence type="ECO:0000256" key="10">
    <source>
        <dbReference type="ARBA" id="ARBA00022786"/>
    </source>
</evidence>
<dbReference type="GO" id="GO:0070936">
    <property type="term" value="P:protein K48-linked ubiquitination"/>
    <property type="evidence" value="ECO:0007669"/>
    <property type="project" value="TreeGrafter"/>
</dbReference>
<organism evidence="17 18">
    <name type="scientific">Rhodotorula toruloides</name>
    <name type="common">Yeast</name>
    <name type="synonym">Rhodosporidium toruloides</name>
    <dbReference type="NCBI Taxonomy" id="5286"/>
    <lineage>
        <taxon>Eukaryota</taxon>
        <taxon>Fungi</taxon>
        <taxon>Dikarya</taxon>
        <taxon>Basidiomycota</taxon>
        <taxon>Pucciniomycotina</taxon>
        <taxon>Microbotryomycetes</taxon>
        <taxon>Sporidiobolales</taxon>
        <taxon>Sporidiobolaceae</taxon>
        <taxon>Rhodotorula</taxon>
    </lineage>
</organism>
<sequence>MAYPVDPGRTVTWAKHPDWEQELVSIISGLPRAEQITVFAPATRKSARLKKAKQDALHSITEALFDARGDPEKAAKQVASVQRKLSQITKEYSGIIRGLVNFPEHRATTLGSLDTTCPTWNLLRPILRDHPDFQSWDENATPPAPQAANDHAADPFDPMQDVRYHDAAQPAAAPAAQPAQPVAGPAYPNPALAHLYAPNYLPNHVNNQPATPVAAGQKRARRDSGSDLTEGEAREARQAAAATALRRADPSAAELFPTPPVNRGAGAAPVPPTPTPPAAAPALRVPAPPPLAQPQPAAAQPAQPAPLAREDSLAFSSCPKCAFPLHELSANDAETHLRSCLDSSGATVTECPVCGMPMDGFADNEVERHVDDCCKGVGGSGAKAVREHVVFIADSKTVPKDEKTGEAHECIMCFDEFEPSQRLARLSCYCCYHEACIVEYWQNPSKFCPTHRELDTTQEIEMRS</sequence>
<feature type="compositionally biased region" description="Low complexity" evidence="15">
    <location>
        <begin position="167"/>
        <end position="185"/>
    </location>
</feature>
<dbReference type="GO" id="GO:0061630">
    <property type="term" value="F:ubiquitin protein ligase activity"/>
    <property type="evidence" value="ECO:0007669"/>
    <property type="project" value="UniProtKB-EC"/>
</dbReference>
<keyword evidence="8" id="KW-0519">Myristate</keyword>
<evidence type="ECO:0000313" key="18">
    <source>
        <dbReference type="Proteomes" id="UP000321518"/>
    </source>
</evidence>
<evidence type="ECO:0000256" key="15">
    <source>
        <dbReference type="SAM" id="MobiDB-lite"/>
    </source>
</evidence>
<evidence type="ECO:0000259" key="16">
    <source>
        <dbReference type="PROSITE" id="PS50089"/>
    </source>
</evidence>
<evidence type="ECO:0000256" key="7">
    <source>
        <dbReference type="ARBA" id="ARBA00022679"/>
    </source>
</evidence>
<dbReference type="SUPFAM" id="SSF57850">
    <property type="entry name" value="RING/U-box"/>
    <property type="match status" value="1"/>
</dbReference>
<dbReference type="GO" id="GO:0005768">
    <property type="term" value="C:endosome"/>
    <property type="evidence" value="ECO:0007669"/>
    <property type="project" value="UniProtKB-SubCell"/>
</dbReference>
<accession>A0A511KL91</accession>
<comment type="caution">
    <text evidence="17">The sequence shown here is derived from an EMBL/GenBank/DDBJ whole genome shotgun (WGS) entry which is preliminary data.</text>
</comment>
<feature type="compositionally biased region" description="Low complexity" evidence="15">
    <location>
        <begin position="294"/>
        <end position="307"/>
    </location>
</feature>
<feature type="region of interest" description="Disordered" evidence="15">
    <location>
        <begin position="203"/>
        <end position="308"/>
    </location>
</feature>